<dbReference type="PROSITE" id="PS50259">
    <property type="entry name" value="G_PROTEIN_RECEP_F3_4"/>
    <property type="match status" value="1"/>
</dbReference>
<dbReference type="InterPro" id="IPR028082">
    <property type="entry name" value="Peripla_BP_I"/>
</dbReference>
<evidence type="ECO:0000256" key="7">
    <source>
        <dbReference type="ARBA" id="ARBA00023040"/>
    </source>
</evidence>
<dbReference type="Gene3D" id="3.40.50.2300">
    <property type="match status" value="2"/>
</dbReference>
<evidence type="ECO:0000313" key="17">
    <source>
        <dbReference type="Proteomes" id="UP001228049"/>
    </source>
</evidence>
<feature type="transmembrane region" description="Helical" evidence="14">
    <location>
        <begin position="568"/>
        <end position="591"/>
    </location>
</feature>
<evidence type="ECO:0000256" key="11">
    <source>
        <dbReference type="ARBA" id="ARBA00023224"/>
    </source>
</evidence>
<dbReference type="GO" id="GO:0038039">
    <property type="term" value="C:G protein-coupled receptor heterodimeric complex"/>
    <property type="evidence" value="ECO:0007669"/>
    <property type="project" value="TreeGrafter"/>
</dbReference>
<comment type="subcellular location">
    <subcellularLocation>
        <location evidence="1">Cell membrane</location>
        <topology evidence="1">Multi-pass membrane protein</topology>
    </subcellularLocation>
</comment>
<dbReference type="FunFam" id="3.40.50.2300:FF:000063">
    <property type="entry name" value="Gamma-aminobutyric acid type B receptor subunit"/>
    <property type="match status" value="1"/>
</dbReference>
<dbReference type="Pfam" id="PF00003">
    <property type="entry name" value="7tm_3"/>
    <property type="match status" value="1"/>
</dbReference>
<dbReference type="PRINTS" id="PR01178">
    <property type="entry name" value="GABAB2RECPTR"/>
</dbReference>
<dbReference type="PANTHER" id="PTHR10519">
    <property type="entry name" value="GABA-B RECEPTOR"/>
    <property type="match status" value="1"/>
</dbReference>
<keyword evidence="7" id="KW-0297">G-protein coupled receptor</keyword>
<reference evidence="16" key="1">
    <citation type="submission" date="2023-04" db="EMBL/GenBank/DDBJ databases">
        <title>Chromosome-level genome of Chaenocephalus aceratus.</title>
        <authorList>
            <person name="Park H."/>
        </authorList>
    </citation>
    <scope>NUCLEOTIDE SEQUENCE</scope>
    <source>
        <strain evidence="16">DE</strain>
        <tissue evidence="16">Muscle</tissue>
    </source>
</reference>
<evidence type="ECO:0000313" key="16">
    <source>
        <dbReference type="EMBL" id="KAK1895581.1"/>
    </source>
</evidence>
<evidence type="ECO:0000256" key="4">
    <source>
        <dbReference type="ARBA" id="ARBA00022692"/>
    </source>
</evidence>
<dbReference type="GO" id="GO:0007214">
    <property type="term" value="P:gamma-aminobutyric acid signaling pathway"/>
    <property type="evidence" value="ECO:0007669"/>
    <property type="project" value="TreeGrafter"/>
</dbReference>
<dbReference type="CDD" id="cd06366">
    <property type="entry name" value="PBP1_GABAb_receptor"/>
    <property type="match status" value="1"/>
</dbReference>
<keyword evidence="5" id="KW-0732">Signal</keyword>
<feature type="transmembrane region" description="Helical" evidence="14">
    <location>
        <begin position="435"/>
        <end position="456"/>
    </location>
</feature>
<keyword evidence="6 14" id="KW-1133">Transmembrane helix</keyword>
<evidence type="ECO:0000256" key="14">
    <source>
        <dbReference type="SAM" id="Phobius"/>
    </source>
</evidence>
<keyword evidence="11" id="KW-0807">Transducer</keyword>
<feature type="transmembrane region" description="Helical" evidence="14">
    <location>
        <begin position="636"/>
        <end position="655"/>
    </location>
</feature>
<evidence type="ECO:0000256" key="1">
    <source>
        <dbReference type="ARBA" id="ARBA00004651"/>
    </source>
</evidence>
<evidence type="ECO:0000259" key="15">
    <source>
        <dbReference type="PROSITE" id="PS50259"/>
    </source>
</evidence>
<feature type="compositionally biased region" description="Polar residues" evidence="13">
    <location>
        <begin position="745"/>
        <end position="754"/>
    </location>
</feature>
<dbReference type="EMBL" id="JASDAP010000010">
    <property type="protein sequence ID" value="KAK1895581.1"/>
    <property type="molecule type" value="Genomic_DNA"/>
</dbReference>
<evidence type="ECO:0000256" key="3">
    <source>
        <dbReference type="ARBA" id="ARBA00022475"/>
    </source>
</evidence>
<dbReference type="Proteomes" id="UP001228049">
    <property type="component" value="Unassembled WGS sequence"/>
</dbReference>
<feature type="compositionally biased region" description="Basic and acidic residues" evidence="13">
    <location>
        <begin position="764"/>
        <end position="778"/>
    </location>
</feature>
<dbReference type="Pfam" id="PF01094">
    <property type="entry name" value="ANF_receptor"/>
    <property type="match status" value="1"/>
</dbReference>
<comment type="similarity">
    <text evidence="2">Belongs to the G-protein coupled receptor 3 family. GABA-B receptor subfamily.</text>
</comment>
<proteinExistence type="inferred from homology"/>
<evidence type="ECO:0000256" key="13">
    <source>
        <dbReference type="SAM" id="MobiDB-lite"/>
    </source>
</evidence>
<evidence type="ECO:0000256" key="2">
    <source>
        <dbReference type="ARBA" id="ARBA00008991"/>
    </source>
</evidence>
<keyword evidence="10" id="KW-0325">Glycoprotein</keyword>
<feature type="transmembrane region" description="Helical" evidence="14">
    <location>
        <begin position="468"/>
        <end position="486"/>
    </location>
</feature>
<keyword evidence="4 14" id="KW-0812">Transmembrane</keyword>
<keyword evidence="8 14" id="KW-0472">Membrane</keyword>
<feature type="region of interest" description="Disordered" evidence="13">
    <location>
        <begin position="742"/>
        <end position="790"/>
    </location>
</feature>
<evidence type="ECO:0000256" key="6">
    <source>
        <dbReference type="ARBA" id="ARBA00022989"/>
    </source>
</evidence>
<keyword evidence="9 16" id="KW-0675">Receptor</keyword>
<evidence type="ECO:0000256" key="9">
    <source>
        <dbReference type="ARBA" id="ARBA00023170"/>
    </source>
</evidence>
<keyword evidence="3" id="KW-1003">Cell membrane</keyword>
<protein>
    <recommendedName>
        <fullName evidence="12">Gamma-aminobutyric acid type B receptor subunit 2</fullName>
    </recommendedName>
</protein>
<evidence type="ECO:0000256" key="5">
    <source>
        <dbReference type="ARBA" id="ARBA00022729"/>
    </source>
</evidence>
<dbReference type="InterPro" id="IPR001828">
    <property type="entry name" value="ANF_lig-bd_rcpt"/>
</dbReference>
<evidence type="ECO:0000256" key="8">
    <source>
        <dbReference type="ARBA" id="ARBA00023136"/>
    </source>
</evidence>
<evidence type="ECO:0000256" key="12">
    <source>
        <dbReference type="ARBA" id="ARBA00073785"/>
    </source>
</evidence>
<dbReference type="GO" id="GO:0004965">
    <property type="term" value="F:G protein-coupled GABA receptor activity"/>
    <property type="evidence" value="ECO:0007669"/>
    <property type="project" value="InterPro"/>
</dbReference>
<dbReference type="AlphaFoldDB" id="A0AAD9FBV9"/>
<dbReference type="InterPro" id="IPR017978">
    <property type="entry name" value="GPCR_3_C"/>
</dbReference>
<name>A0AAD9FBV9_DISEL</name>
<feature type="compositionally biased region" description="Polar residues" evidence="13">
    <location>
        <begin position="779"/>
        <end position="789"/>
    </location>
</feature>
<dbReference type="SUPFAM" id="SSF53822">
    <property type="entry name" value="Periplasmic binding protein-like I"/>
    <property type="match status" value="1"/>
</dbReference>
<dbReference type="InterPro" id="IPR002455">
    <property type="entry name" value="GPCR3_GABA-B"/>
</dbReference>
<feature type="transmembrane region" description="Helical" evidence="14">
    <location>
        <begin position="603"/>
        <end position="624"/>
    </location>
</feature>
<dbReference type="PRINTS" id="PR01176">
    <property type="entry name" value="GABABRECEPTR"/>
</dbReference>
<dbReference type="PANTHER" id="PTHR10519:SF74">
    <property type="entry name" value="GAMMA-AMINOBUTYRIC ACID TYPE B RECEPTOR SUBUNIT 2"/>
    <property type="match status" value="1"/>
</dbReference>
<organism evidence="16 17">
    <name type="scientific">Dissostichus eleginoides</name>
    <name type="common">Patagonian toothfish</name>
    <name type="synonym">Dissostichus amissus</name>
    <dbReference type="NCBI Taxonomy" id="100907"/>
    <lineage>
        <taxon>Eukaryota</taxon>
        <taxon>Metazoa</taxon>
        <taxon>Chordata</taxon>
        <taxon>Craniata</taxon>
        <taxon>Vertebrata</taxon>
        <taxon>Euteleostomi</taxon>
        <taxon>Actinopterygii</taxon>
        <taxon>Neopterygii</taxon>
        <taxon>Teleostei</taxon>
        <taxon>Neoteleostei</taxon>
        <taxon>Acanthomorphata</taxon>
        <taxon>Eupercaria</taxon>
        <taxon>Perciformes</taxon>
        <taxon>Notothenioidei</taxon>
        <taxon>Nototheniidae</taxon>
        <taxon>Dissostichus</taxon>
    </lineage>
</organism>
<feature type="domain" description="G-protein coupled receptors family 3 profile" evidence="15">
    <location>
        <begin position="464"/>
        <end position="661"/>
    </location>
</feature>
<accession>A0AAD9FBV9</accession>
<keyword evidence="17" id="KW-1185">Reference proteome</keyword>
<feature type="non-terminal residue" evidence="16">
    <location>
        <position position="983"/>
    </location>
</feature>
<evidence type="ECO:0000256" key="10">
    <source>
        <dbReference type="ARBA" id="ARBA00023180"/>
    </source>
</evidence>
<dbReference type="InterPro" id="IPR002457">
    <property type="entry name" value="GPCR_3_GABA_rcpt_B2"/>
</dbReference>
<sequence>MTPAVRLALNDLERQPPPLGDYELQLHPLHPQCDSAESLKALFDSLWGGPRFLLLLGGASCPSVTGTIARALPALRLLQVTLSESNPCYSSKWYGTFSTLPSDRAVNQAAVKLLQRYRWSRVGVLTQEGAQRSEMRRDLARHLLKADVHVVSSESFSADACSSLRKIRESDARIIVALLDEDSAAEVFCCAYRLQLFGAQYQWLLLLADGGADGWSWGGRPVCSADSLQTAADGAMRLQRRALSSSGAPGVSGRTPQQFLRLMTSEGSKVEPLHGYAYDSVWAAAIALTQVMEAVKLREKYGVQKNTSEEELQRKLLEALKHTHFQGVTGPVFFRNGERMASIELLQFQGSGGVLVGDFNTSTQQLRLINHLLRFKGPAAARDRTLVLEQGLHVGLLMFGIVSSAAALTIIITLTFLLFTLIHHKHACSGCLEELLLLGLLLSSSSVMISGLDGASLSPEVFQTLCSVRLWILSLGHTVVLAVLFIRSWGLYSLHRTKPPVIHNIHIPSEEEELSLRVALVPPDGRLPFIHLADPGPPQTGGAAARRTEQDVVVRPFSETCSSTNMELWTIALCGYKAPLMGLGCFVAWSIRRTEVIKRSEVSSFSLTLSMFSLTLFSVAGAAASLLTTHNPSLHFCLRSAIILCCNICILSLMFTPQLRLDADIETLTLQLRDSEPRLQYAARNNGRARCVRWTHAAQVCSEDRNSGGKPSSPDSINSPEHVQRRLSVQLPILHLSYLPGGQFGNNSPPSKSNVDVGGISEGISRKRDQSRQEERQEGGTTSHSSDLSGSELRRIYNSPVFMAERLKRPLDGLSVRIGPISHSGVRVTLADGSQWLVHKGNNFGISSNTVVVVRTLDFRGTKKVADFVAVGGTDYSVFFDNCGSTTHSYDLSKPSLTQLYNSPVFKAELMKRPLNGFSFTLAPLSHSGVRVTLADGSQWLVHKGEDYGVSSDTVVVDARHMSSAWQVFQTCNFHGRRRSLTS</sequence>
<comment type="caution">
    <text evidence="16">The sequence shown here is derived from an EMBL/GenBank/DDBJ whole genome shotgun (WGS) entry which is preliminary data.</text>
</comment>
<gene>
    <name evidence="16" type="ORF">KUDE01_021032</name>
</gene>
<feature type="transmembrane region" description="Helical" evidence="14">
    <location>
        <begin position="396"/>
        <end position="423"/>
    </location>
</feature>